<organism evidence="2 3">
    <name type="scientific">Aspergillus tubingensis (strain CBS 134.48)</name>
    <dbReference type="NCBI Taxonomy" id="767770"/>
    <lineage>
        <taxon>Eukaryota</taxon>
        <taxon>Fungi</taxon>
        <taxon>Dikarya</taxon>
        <taxon>Ascomycota</taxon>
        <taxon>Pezizomycotina</taxon>
        <taxon>Eurotiomycetes</taxon>
        <taxon>Eurotiomycetidae</taxon>
        <taxon>Eurotiales</taxon>
        <taxon>Aspergillaceae</taxon>
        <taxon>Aspergillus</taxon>
        <taxon>Aspergillus subgen. Circumdati</taxon>
    </lineage>
</organism>
<gene>
    <name evidence="2" type="ORF">ASPTUDRAFT_46457</name>
</gene>
<keyword evidence="1" id="KW-1133">Transmembrane helix</keyword>
<keyword evidence="1" id="KW-0472">Membrane</keyword>
<keyword evidence="3" id="KW-1185">Reference proteome</keyword>
<evidence type="ECO:0000313" key="2">
    <source>
        <dbReference type="EMBL" id="OJI81153.1"/>
    </source>
</evidence>
<keyword evidence="1" id="KW-0812">Transmembrane</keyword>
<accession>A0A1L9MVU8</accession>
<evidence type="ECO:0000313" key="3">
    <source>
        <dbReference type="Proteomes" id="UP000184304"/>
    </source>
</evidence>
<proteinExistence type="predicted"/>
<dbReference type="EMBL" id="KV878206">
    <property type="protein sequence ID" value="OJI81153.1"/>
    <property type="molecule type" value="Genomic_DNA"/>
</dbReference>
<feature type="transmembrane region" description="Helical" evidence="1">
    <location>
        <begin position="7"/>
        <end position="29"/>
    </location>
</feature>
<sequence>MDVFESLSQFWSVCLSVCLSVGGWVGGYYGVTDNFGGGCGVYASMLVLLMNV</sequence>
<name>A0A1L9MVU8_ASPTC</name>
<dbReference type="Proteomes" id="UP000184304">
    <property type="component" value="Unassembled WGS sequence"/>
</dbReference>
<protein>
    <submittedName>
        <fullName evidence="2">Uncharacterized protein</fullName>
    </submittedName>
</protein>
<evidence type="ECO:0000256" key="1">
    <source>
        <dbReference type="SAM" id="Phobius"/>
    </source>
</evidence>
<dbReference type="VEuPathDB" id="FungiDB:ASPTUDRAFT_46457"/>
<dbReference type="AlphaFoldDB" id="A0A1L9MVU8"/>
<reference evidence="3" key="1">
    <citation type="journal article" date="2017" name="Genome Biol.">
        <title>Comparative genomics reveals high biological diversity and specific adaptations in the industrially and medically important fungal genus Aspergillus.</title>
        <authorList>
            <person name="de Vries R.P."/>
            <person name="Riley R."/>
            <person name="Wiebenga A."/>
            <person name="Aguilar-Osorio G."/>
            <person name="Amillis S."/>
            <person name="Uchima C.A."/>
            <person name="Anderluh G."/>
            <person name="Asadollahi M."/>
            <person name="Askin M."/>
            <person name="Barry K."/>
            <person name="Battaglia E."/>
            <person name="Bayram O."/>
            <person name="Benocci T."/>
            <person name="Braus-Stromeyer S.A."/>
            <person name="Caldana C."/>
            <person name="Canovas D."/>
            <person name="Cerqueira G.C."/>
            <person name="Chen F."/>
            <person name="Chen W."/>
            <person name="Choi C."/>
            <person name="Clum A."/>
            <person name="Dos Santos R.A."/>
            <person name="Damasio A.R."/>
            <person name="Diallinas G."/>
            <person name="Emri T."/>
            <person name="Fekete E."/>
            <person name="Flipphi M."/>
            <person name="Freyberg S."/>
            <person name="Gallo A."/>
            <person name="Gournas C."/>
            <person name="Habgood R."/>
            <person name="Hainaut M."/>
            <person name="Harispe M.L."/>
            <person name="Henrissat B."/>
            <person name="Hilden K.S."/>
            <person name="Hope R."/>
            <person name="Hossain A."/>
            <person name="Karabika E."/>
            <person name="Karaffa L."/>
            <person name="Karanyi Z."/>
            <person name="Krasevec N."/>
            <person name="Kuo A."/>
            <person name="Kusch H."/>
            <person name="LaButti K."/>
            <person name="Lagendijk E.L."/>
            <person name="Lapidus A."/>
            <person name="Levasseur A."/>
            <person name="Lindquist E."/>
            <person name="Lipzen A."/>
            <person name="Logrieco A.F."/>
            <person name="MacCabe A."/>
            <person name="Maekelae M.R."/>
            <person name="Malavazi I."/>
            <person name="Melin P."/>
            <person name="Meyer V."/>
            <person name="Mielnichuk N."/>
            <person name="Miskei M."/>
            <person name="Molnar A.P."/>
            <person name="Mule G."/>
            <person name="Ngan C.Y."/>
            <person name="Orejas M."/>
            <person name="Orosz E."/>
            <person name="Ouedraogo J.P."/>
            <person name="Overkamp K.M."/>
            <person name="Park H.-S."/>
            <person name="Perrone G."/>
            <person name="Piumi F."/>
            <person name="Punt P.J."/>
            <person name="Ram A.F."/>
            <person name="Ramon A."/>
            <person name="Rauscher S."/>
            <person name="Record E."/>
            <person name="Riano-Pachon D.M."/>
            <person name="Robert V."/>
            <person name="Roehrig J."/>
            <person name="Ruller R."/>
            <person name="Salamov A."/>
            <person name="Salih N.S."/>
            <person name="Samson R.A."/>
            <person name="Sandor E."/>
            <person name="Sanguinetti M."/>
            <person name="Schuetze T."/>
            <person name="Sepcic K."/>
            <person name="Shelest E."/>
            <person name="Sherlock G."/>
            <person name="Sophianopoulou V."/>
            <person name="Squina F.M."/>
            <person name="Sun H."/>
            <person name="Susca A."/>
            <person name="Todd R.B."/>
            <person name="Tsang A."/>
            <person name="Unkles S.E."/>
            <person name="van de Wiele N."/>
            <person name="van Rossen-Uffink D."/>
            <person name="Oliveira J.V."/>
            <person name="Vesth T.C."/>
            <person name="Visser J."/>
            <person name="Yu J.-H."/>
            <person name="Zhou M."/>
            <person name="Andersen M.R."/>
            <person name="Archer D.B."/>
            <person name="Baker S.E."/>
            <person name="Benoit I."/>
            <person name="Brakhage A.A."/>
            <person name="Braus G.H."/>
            <person name="Fischer R."/>
            <person name="Frisvad J.C."/>
            <person name="Goldman G.H."/>
            <person name="Houbraken J."/>
            <person name="Oakley B."/>
            <person name="Pocsi I."/>
            <person name="Scazzocchio C."/>
            <person name="Seiboth B."/>
            <person name="vanKuyk P.A."/>
            <person name="Wortman J."/>
            <person name="Dyer P.S."/>
            <person name="Grigoriev I.V."/>
        </authorList>
    </citation>
    <scope>NUCLEOTIDE SEQUENCE [LARGE SCALE GENOMIC DNA]</scope>
    <source>
        <strain evidence="3">CBS 134.48</strain>
    </source>
</reference>